<dbReference type="GO" id="GO:0001868">
    <property type="term" value="P:regulation of complement activation, lectin pathway"/>
    <property type="evidence" value="ECO:0007669"/>
    <property type="project" value="UniProtKB-ARBA"/>
</dbReference>
<dbReference type="Proteomes" id="UP000596742">
    <property type="component" value="Unassembled WGS sequence"/>
</dbReference>
<evidence type="ECO:0000256" key="9">
    <source>
        <dbReference type="SAM" id="Phobius"/>
    </source>
</evidence>
<keyword evidence="6" id="KW-0106">Calcium</keyword>
<accession>A0A8B6DVK7</accession>
<dbReference type="SUPFAM" id="SSF49785">
    <property type="entry name" value="Galactose-binding domain-like"/>
    <property type="match status" value="2"/>
</dbReference>
<comment type="function">
    <text evidence="1">Acts as a defensive agent. Recognizes blood group fucosylated oligosaccharides including A, B, H and Lewis B-type antigens. Does not recognize Lewis A antigen and has low affinity for monovalent haptens.</text>
</comment>
<dbReference type="PANTHER" id="PTHR45713">
    <property type="entry name" value="FTP DOMAIN-CONTAINING PROTEIN"/>
    <property type="match status" value="1"/>
</dbReference>
<dbReference type="InterPro" id="IPR051941">
    <property type="entry name" value="BG_Antigen-Binding_Lectin"/>
</dbReference>
<protein>
    <recommendedName>
        <fullName evidence="10">Fucolectin tachylectin-4 pentraxin-1 domain-containing protein</fullName>
    </recommendedName>
</protein>
<evidence type="ECO:0000256" key="6">
    <source>
        <dbReference type="ARBA" id="ARBA00022837"/>
    </source>
</evidence>
<feature type="compositionally biased region" description="Low complexity" evidence="8">
    <location>
        <begin position="7"/>
        <end position="19"/>
    </location>
</feature>
<keyword evidence="9" id="KW-1133">Transmembrane helix</keyword>
<evidence type="ECO:0000313" key="12">
    <source>
        <dbReference type="Proteomes" id="UP000596742"/>
    </source>
</evidence>
<dbReference type="GO" id="GO:0010185">
    <property type="term" value="P:regulation of cellular defense response"/>
    <property type="evidence" value="ECO:0007669"/>
    <property type="project" value="UniProtKB-ARBA"/>
</dbReference>
<evidence type="ECO:0000256" key="3">
    <source>
        <dbReference type="ARBA" id="ARBA00011233"/>
    </source>
</evidence>
<dbReference type="EMBL" id="UYJE01004127">
    <property type="protein sequence ID" value="VDI25183.1"/>
    <property type="molecule type" value="Genomic_DNA"/>
</dbReference>
<evidence type="ECO:0000256" key="4">
    <source>
        <dbReference type="ARBA" id="ARBA00022723"/>
    </source>
</evidence>
<feature type="transmembrane region" description="Helical" evidence="9">
    <location>
        <begin position="48"/>
        <end position="67"/>
    </location>
</feature>
<keyword evidence="9" id="KW-0472">Membrane</keyword>
<proteinExistence type="inferred from homology"/>
<dbReference type="InterPro" id="IPR008979">
    <property type="entry name" value="Galactose-bd-like_sf"/>
</dbReference>
<gene>
    <name evidence="11" type="ORF">MGAL_10B046917</name>
</gene>
<comment type="subunit">
    <text evidence="3">Homotrimer.</text>
</comment>
<dbReference type="GO" id="GO:0046872">
    <property type="term" value="F:metal ion binding"/>
    <property type="evidence" value="ECO:0007669"/>
    <property type="project" value="UniProtKB-KW"/>
</dbReference>
<keyword evidence="9" id="KW-0812">Transmembrane</keyword>
<keyword evidence="5" id="KW-0430">Lectin</keyword>
<keyword evidence="4" id="KW-0479">Metal-binding</keyword>
<evidence type="ECO:0000256" key="7">
    <source>
        <dbReference type="ARBA" id="ARBA00023157"/>
    </source>
</evidence>
<dbReference type="PANTHER" id="PTHR45713:SF6">
    <property type="entry name" value="F5_8 TYPE C DOMAIN-CONTAINING PROTEIN"/>
    <property type="match status" value="1"/>
</dbReference>
<evidence type="ECO:0000313" key="11">
    <source>
        <dbReference type="EMBL" id="VDI25183.1"/>
    </source>
</evidence>
<dbReference type="GO" id="GO:0042806">
    <property type="term" value="F:fucose binding"/>
    <property type="evidence" value="ECO:0007669"/>
    <property type="project" value="UniProtKB-ARBA"/>
</dbReference>
<evidence type="ECO:0000256" key="2">
    <source>
        <dbReference type="ARBA" id="ARBA00010147"/>
    </source>
</evidence>
<feature type="region of interest" description="Disordered" evidence="8">
    <location>
        <begin position="1"/>
        <end position="22"/>
    </location>
</feature>
<reference evidence="11" key="1">
    <citation type="submission" date="2018-11" db="EMBL/GenBank/DDBJ databases">
        <authorList>
            <person name="Alioto T."/>
            <person name="Alioto T."/>
        </authorList>
    </citation>
    <scope>NUCLEOTIDE SEQUENCE</scope>
</reference>
<evidence type="ECO:0000256" key="5">
    <source>
        <dbReference type="ARBA" id="ARBA00022734"/>
    </source>
</evidence>
<comment type="caution">
    <text evidence="11">The sequence shown here is derived from an EMBL/GenBank/DDBJ whole genome shotgun (WGS) entry which is preliminary data.</text>
</comment>
<feature type="domain" description="Fucolectin tachylectin-4 pentraxin-1" evidence="10">
    <location>
        <begin position="1"/>
        <end position="151"/>
    </location>
</feature>
<comment type="similarity">
    <text evidence="2">Belongs to the fucolectin family.</text>
</comment>
<dbReference type="SMART" id="SM00607">
    <property type="entry name" value="FTP"/>
    <property type="match status" value="1"/>
</dbReference>
<dbReference type="OrthoDB" id="6104656at2759"/>
<keyword evidence="12" id="KW-1185">Reference proteome</keyword>
<dbReference type="Gene3D" id="2.60.120.260">
    <property type="entry name" value="Galactose-binding domain-like"/>
    <property type="match status" value="2"/>
</dbReference>
<name>A0A8B6DVK7_MYTGA</name>
<evidence type="ECO:0000259" key="10">
    <source>
        <dbReference type="SMART" id="SM00607"/>
    </source>
</evidence>
<organism evidence="11 12">
    <name type="scientific">Mytilus galloprovincialis</name>
    <name type="common">Mediterranean mussel</name>
    <dbReference type="NCBI Taxonomy" id="29158"/>
    <lineage>
        <taxon>Eukaryota</taxon>
        <taxon>Metazoa</taxon>
        <taxon>Spiralia</taxon>
        <taxon>Lophotrochozoa</taxon>
        <taxon>Mollusca</taxon>
        <taxon>Bivalvia</taxon>
        <taxon>Autobranchia</taxon>
        <taxon>Pteriomorphia</taxon>
        <taxon>Mytilida</taxon>
        <taxon>Mytiloidea</taxon>
        <taxon>Mytilidae</taxon>
        <taxon>Mytilinae</taxon>
        <taxon>Mytilus</taxon>
    </lineage>
</organism>
<evidence type="ECO:0000256" key="8">
    <source>
        <dbReference type="SAM" id="MobiDB-lite"/>
    </source>
</evidence>
<keyword evidence="7" id="KW-1015">Disulfide bond</keyword>
<dbReference type="InterPro" id="IPR006585">
    <property type="entry name" value="FTP1"/>
</dbReference>
<evidence type="ECO:0000256" key="1">
    <source>
        <dbReference type="ARBA" id="ARBA00002219"/>
    </source>
</evidence>
<dbReference type="AlphaFoldDB" id="A0A8B6DVK7"/>
<sequence length="423" mass="47503">MNLARFGSASQSSQYGSAGPENAIKPPISNEWGYTKCTHTSDILSPAWWMFNISFGIVFITDITIYYRDGFARRMDGFELYVSNTSTTPPSANDLCYKDAPGYLNKDITKTISCYQLGQYVIYYDDTVDRIDKGSVIELCYVSINDNIATDALVSQNPIGTKPTNLAIDGDKSTCSKTKGTDVWFQFDMTEIRIVTEFYITGKVNTTTNGLVHKIYASNSSAEPEKGTVLYQGKLLPQNIKTYAVLRYLTYIPAIKTASLELEMCDIGIVGCPSTQYGPLCELRCPAKCLGPCDLDTGRCIFGCLNGWIGEKCDQDMNRKLGAVGMFNILTNHKPEEFKVESLGEVGTEHDDENTCMYQKTSVEFDENRYVEKLPWKHDHETLPIDVITKQRTDNVREFHKKGKDNKMNIRVGDIVQVNDEKP</sequence>